<dbReference type="Proteomes" id="UP000702952">
    <property type="component" value="Unassembled WGS sequence"/>
</dbReference>
<dbReference type="RefSeq" id="WP_139104336.1">
    <property type="nucleotide sequence ID" value="NC_015508.1"/>
</dbReference>
<accession>A0A9Q5DHI7</accession>
<protein>
    <submittedName>
        <fullName evidence="1">Uncharacterized protein</fullName>
    </submittedName>
</protein>
<dbReference type="EMBL" id="JAAMAY010000037">
    <property type="protein sequence ID" value="NTC31239.1"/>
    <property type="molecule type" value="Genomic_DNA"/>
</dbReference>
<name>A0A9Q5DHI7_AGRTU</name>
<proteinExistence type="predicted"/>
<dbReference type="AlphaFoldDB" id="A0A9Q5DHI7"/>
<comment type="caution">
    <text evidence="1">The sequence shown here is derived from an EMBL/GenBank/DDBJ whole genome shotgun (WGS) entry which is preliminary data.</text>
</comment>
<reference evidence="1" key="1">
    <citation type="journal article" date="2020" name="Science">
        <title>Unexpected conservation and global transmission of agrobacterial virulence plasmids.</title>
        <authorList>
            <person name="Weisberg A.J."/>
            <person name="Davis E.W. 2nd"/>
            <person name="Tabima J."/>
            <person name="Belcher M.S."/>
            <person name="Miller M."/>
            <person name="Kuo C.H."/>
            <person name="Loper J.E."/>
            <person name="Grunwald N.J."/>
            <person name="Putnam M.L."/>
            <person name="Chang J.H."/>
        </authorList>
    </citation>
    <scope>NUCLEOTIDE SEQUENCE</scope>
    <source>
        <strain evidence="1">17-1853-1a</strain>
    </source>
</reference>
<evidence type="ECO:0000313" key="1">
    <source>
        <dbReference type="EMBL" id="NTC31239.1"/>
    </source>
</evidence>
<gene>
    <name evidence="1" type="ORF">G6M46_24200</name>
</gene>
<sequence length="69" mass="7355">MSDKLHLELQATDLLKMFNQLPPFGGKVIFLITALYVSAAGLPPAAVSGGDWLSQVAVAYLVRDVCCCS</sequence>
<organism evidence="1 2">
    <name type="scientific">Agrobacterium tumefaciens</name>
    <dbReference type="NCBI Taxonomy" id="358"/>
    <lineage>
        <taxon>Bacteria</taxon>
        <taxon>Pseudomonadati</taxon>
        <taxon>Pseudomonadota</taxon>
        <taxon>Alphaproteobacteria</taxon>
        <taxon>Hyphomicrobiales</taxon>
        <taxon>Rhizobiaceae</taxon>
        <taxon>Rhizobium/Agrobacterium group</taxon>
        <taxon>Agrobacterium</taxon>
        <taxon>Agrobacterium tumefaciens complex</taxon>
    </lineage>
</organism>
<evidence type="ECO:0000313" key="2">
    <source>
        <dbReference type="Proteomes" id="UP000702952"/>
    </source>
</evidence>